<evidence type="ECO:0008006" key="4">
    <source>
        <dbReference type="Google" id="ProtNLM"/>
    </source>
</evidence>
<accession>A0ABU3R3K9</accession>
<evidence type="ECO:0000256" key="1">
    <source>
        <dbReference type="SAM" id="SignalP"/>
    </source>
</evidence>
<dbReference type="EMBL" id="JAWCUA010000010">
    <property type="protein sequence ID" value="MDU0114264.1"/>
    <property type="molecule type" value="Genomic_DNA"/>
</dbReference>
<name>A0ABU3R3K9_9GAMM</name>
<dbReference type="SUPFAM" id="SSF48452">
    <property type="entry name" value="TPR-like"/>
    <property type="match status" value="1"/>
</dbReference>
<evidence type="ECO:0000313" key="3">
    <source>
        <dbReference type="Proteomes" id="UP001257914"/>
    </source>
</evidence>
<dbReference type="InterPro" id="IPR011990">
    <property type="entry name" value="TPR-like_helical_dom_sf"/>
</dbReference>
<organism evidence="2 3">
    <name type="scientific">Psychrosphaera aquimarina</name>
    <dbReference type="NCBI Taxonomy" id="2044854"/>
    <lineage>
        <taxon>Bacteria</taxon>
        <taxon>Pseudomonadati</taxon>
        <taxon>Pseudomonadota</taxon>
        <taxon>Gammaproteobacteria</taxon>
        <taxon>Alteromonadales</taxon>
        <taxon>Pseudoalteromonadaceae</taxon>
        <taxon>Psychrosphaera</taxon>
    </lineage>
</organism>
<dbReference type="Proteomes" id="UP001257914">
    <property type="component" value="Unassembled WGS sequence"/>
</dbReference>
<reference evidence="2 3" key="1">
    <citation type="submission" date="2023-10" db="EMBL/GenBank/DDBJ databases">
        <title>Psychrosphaera aquimaarina strain SW33 isolated from seawater.</title>
        <authorList>
            <person name="Bayburt H."/>
            <person name="Kim J.M."/>
            <person name="Choi B.J."/>
            <person name="Jeon C.O."/>
        </authorList>
    </citation>
    <scope>NUCLEOTIDE SEQUENCE [LARGE SCALE GENOMIC DNA]</scope>
    <source>
        <strain evidence="2 3">KCTC 52743</strain>
    </source>
</reference>
<dbReference type="Gene3D" id="1.25.40.10">
    <property type="entry name" value="Tetratricopeptide repeat domain"/>
    <property type="match status" value="1"/>
</dbReference>
<sequence>MKSQAIVLILFLIMNITQQSQAKNTNNIHKVCASQASSCLDLLPDELAKLRPRSNAWYKLKLYELESLFVLQQTEKQRAVLADLHPVDAAPIVFQITAYLYLAKNAYFYKEFESAEHYSEIVFNLIEQVTETYPDPRKIVSLVNLKLYHAKLELLSNNEAAYTEKLLNALSTLESLREKFYNSYDPIFNRELYGNIGHTYTRLDKHVESLQAYQTGLFWARQGVDLQQLSVSIYNVARAYQRLEYFDKALKEFELAKQAAINAKDEIVELFCYYQMADIYFNLNQIELVHRTLAHLKGRTLETNLSKYVKELQLKISNKHN</sequence>
<proteinExistence type="predicted"/>
<gene>
    <name evidence="2" type="ORF">RT723_14950</name>
</gene>
<feature type="signal peptide" evidence="1">
    <location>
        <begin position="1"/>
        <end position="22"/>
    </location>
</feature>
<protein>
    <recommendedName>
        <fullName evidence="4">Tetratricopeptide repeat protein</fullName>
    </recommendedName>
</protein>
<comment type="caution">
    <text evidence="2">The sequence shown here is derived from an EMBL/GenBank/DDBJ whole genome shotgun (WGS) entry which is preliminary data.</text>
</comment>
<feature type="chain" id="PRO_5046196495" description="Tetratricopeptide repeat protein" evidence="1">
    <location>
        <begin position="23"/>
        <end position="321"/>
    </location>
</feature>
<keyword evidence="3" id="KW-1185">Reference proteome</keyword>
<dbReference type="RefSeq" id="WP_315947889.1">
    <property type="nucleotide sequence ID" value="NZ_JAWCUA010000010.1"/>
</dbReference>
<evidence type="ECO:0000313" key="2">
    <source>
        <dbReference type="EMBL" id="MDU0114264.1"/>
    </source>
</evidence>
<keyword evidence="1" id="KW-0732">Signal</keyword>